<keyword evidence="1" id="KW-0472">Membrane</keyword>
<protein>
    <submittedName>
        <fullName evidence="2">Uncharacterized protein</fullName>
    </submittedName>
</protein>
<evidence type="ECO:0000313" key="2">
    <source>
        <dbReference type="EMBL" id="GAA5502101.1"/>
    </source>
</evidence>
<keyword evidence="1" id="KW-0812">Transmembrane</keyword>
<comment type="caution">
    <text evidence="2">The sequence shown here is derived from an EMBL/GenBank/DDBJ whole genome shotgun (WGS) entry which is preliminary data.</text>
</comment>
<dbReference type="Proteomes" id="UP001458946">
    <property type="component" value="Unassembled WGS sequence"/>
</dbReference>
<reference evidence="2 3" key="1">
    <citation type="submission" date="2024-02" db="EMBL/GenBank/DDBJ databases">
        <title>Deinococcus xinjiangensis NBRC 107630.</title>
        <authorList>
            <person name="Ichikawa N."/>
            <person name="Katano-Makiyama Y."/>
            <person name="Hidaka K."/>
        </authorList>
    </citation>
    <scope>NUCLEOTIDE SEQUENCE [LARGE SCALE GENOMIC DNA]</scope>
    <source>
        <strain evidence="2 3">NBRC 107630</strain>
    </source>
</reference>
<accession>A0ABP9VBT4</accession>
<dbReference type="RefSeq" id="WP_353542071.1">
    <property type="nucleotide sequence ID" value="NZ_BAABRN010000018.1"/>
</dbReference>
<name>A0ABP9VBT4_9DEIO</name>
<evidence type="ECO:0000256" key="1">
    <source>
        <dbReference type="SAM" id="Phobius"/>
    </source>
</evidence>
<dbReference type="EMBL" id="BAABRN010000018">
    <property type="protein sequence ID" value="GAA5502101.1"/>
    <property type="molecule type" value="Genomic_DNA"/>
</dbReference>
<feature type="transmembrane region" description="Helical" evidence="1">
    <location>
        <begin position="17"/>
        <end position="37"/>
    </location>
</feature>
<evidence type="ECO:0000313" key="3">
    <source>
        <dbReference type="Proteomes" id="UP001458946"/>
    </source>
</evidence>
<sequence length="164" mass="17593">MSELTATRNTDRSGRPVVWVLTLLSLLLLGFVTYASIKHNPLYSDRDAYGISKYRFIETCKESLHDADNLTLSLQGQPVKLSELITSSGQLHQGEHVVVKSTGTSSQLVQGVQHVDTGKIGLISPVTIAAASNDGSERVLGQASMQCLHDKATGKTDVSLSVGQ</sequence>
<organism evidence="2 3">
    <name type="scientific">Deinococcus xinjiangensis</name>
    <dbReference type="NCBI Taxonomy" id="457454"/>
    <lineage>
        <taxon>Bacteria</taxon>
        <taxon>Thermotogati</taxon>
        <taxon>Deinococcota</taxon>
        <taxon>Deinococci</taxon>
        <taxon>Deinococcales</taxon>
        <taxon>Deinococcaceae</taxon>
        <taxon>Deinococcus</taxon>
    </lineage>
</organism>
<keyword evidence="3" id="KW-1185">Reference proteome</keyword>
<keyword evidence="1" id="KW-1133">Transmembrane helix</keyword>
<gene>
    <name evidence="2" type="ORF">Dxin01_01840</name>
</gene>
<proteinExistence type="predicted"/>